<dbReference type="Gene3D" id="3.15.10.30">
    <property type="entry name" value="Haemolymph juvenile hormone binding protein"/>
    <property type="match status" value="1"/>
</dbReference>
<dbReference type="PANTHER" id="PTHR11008:SF39">
    <property type="entry name" value="CIRCADIAN CLOCK-CONTROLLED PROTEIN-LIKE PROTEIN"/>
    <property type="match status" value="1"/>
</dbReference>
<dbReference type="OrthoDB" id="8182977at2759"/>
<organism evidence="1 2">
    <name type="scientific">Ignelater luminosus</name>
    <name type="common">Cucubano</name>
    <name type="synonym">Pyrophorus luminosus</name>
    <dbReference type="NCBI Taxonomy" id="2038154"/>
    <lineage>
        <taxon>Eukaryota</taxon>
        <taxon>Metazoa</taxon>
        <taxon>Ecdysozoa</taxon>
        <taxon>Arthropoda</taxon>
        <taxon>Hexapoda</taxon>
        <taxon>Insecta</taxon>
        <taxon>Pterygota</taxon>
        <taxon>Neoptera</taxon>
        <taxon>Endopterygota</taxon>
        <taxon>Coleoptera</taxon>
        <taxon>Polyphaga</taxon>
        <taxon>Elateriformia</taxon>
        <taxon>Elateroidea</taxon>
        <taxon>Elateridae</taxon>
        <taxon>Agrypninae</taxon>
        <taxon>Pyrophorini</taxon>
        <taxon>Ignelater</taxon>
    </lineage>
</organism>
<dbReference type="Pfam" id="PF06585">
    <property type="entry name" value="JHBP"/>
    <property type="match status" value="1"/>
</dbReference>
<dbReference type="InterPro" id="IPR038606">
    <property type="entry name" value="To_sf"/>
</dbReference>
<evidence type="ECO:0000313" key="2">
    <source>
        <dbReference type="Proteomes" id="UP000801492"/>
    </source>
</evidence>
<accession>A0A8K0G9X3</accession>
<comment type="caution">
    <text evidence="1">The sequence shown here is derived from an EMBL/GenBank/DDBJ whole genome shotgun (WGS) entry which is preliminary data.</text>
</comment>
<dbReference type="InterPro" id="IPR010562">
    <property type="entry name" value="Haemolymph_juvenile_hormone-bd"/>
</dbReference>
<gene>
    <name evidence="1" type="ORF">ILUMI_15037</name>
</gene>
<name>A0A8K0G9X3_IGNLU</name>
<reference evidence="1" key="1">
    <citation type="submission" date="2019-08" db="EMBL/GenBank/DDBJ databases">
        <title>The genome of the North American firefly Photinus pyralis.</title>
        <authorList>
            <consortium name="Photinus pyralis genome working group"/>
            <person name="Fallon T.R."/>
            <person name="Sander Lower S.E."/>
            <person name="Weng J.-K."/>
        </authorList>
    </citation>
    <scope>NUCLEOTIDE SEQUENCE</scope>
    <source>
        <strain evidence="1">TRF0915ILg1</strain>
        <tissue evidence="1">Whole body</tissue>
    </source>
</reference>
<dbReference type="AlphaFoldDB" id="A0A8K0G9X3"/>
<evidence type="ECO:0000313" key="1">
    <source>
        <dbReference type="EMBL" id="KAF2891136.1"/>
    </source>
</evidence>
<protein>
    <submittedName>
        <fullName evidence="1">Uncharacterized protein</fullName>
    </submittedName>
</protein>
<proteinExistence type="predicted"/>
<feature type="non-terminal residue" evidence="1">
    <location>
        <position position="1"/>
    </location>
</feature>
<sequence length="129" mass="14744">PKIAKNYFRVKVNHPKIHERGKYHLNMTNFVHEGILKGKIVTENNIKHLKFEKVKMKIGYASATIVLDNLFNGDPVLGKGANDAINDNIGVFFDELRPHFEELLSNTITDIANNITEKFDYDDLFPKSS</sequence>
<dbReference type="Proteomes" id="UP000801492">
    <property type="component" value="Unassembled WGS sequence"/>
</dbReference>
<keyword evidence="2" id="KW-1185">Reference proteome</keyword>
<dbReference type="EMBL" id="VTPC01037886">
    <property type="protein sequence ID" value="KAF2891136.1"/>
    <property type="molecule type" value="Genomic_DNA"/>
</dbReference>
<dbReference type="PANTHER" id="PTHR11008">
    <property type="entry name" value="PROTEIN TAKEOUT-LIKE PROTEIN"/>
    <property type="match status" value="1"/>
</dbReference>
<dbReference type="GO" id="GO:0005615">
    <property type="term" value="C:extracellular space"/>
    <property type="evidence" value="ECO:0007669"/>
    <property type="project" value="TreeGrafter"/>
</dbReference>